<dbReference type="AlphaFoldDB" id="A0A409YU53"/>
<reference evidence="1 2" key="1">
    <citation type="journal article" date="2018" name="Evol. Lett.">
        <title>Horizontal gene cluster transfer increased hallucinogenic mushroom diversity.</title>
        <authorList>
            <person name="Reynolds H.T."/>
            <person name="Vijayakumar V."/>
            <person name="Gluck-Thaler E."/>
            <person name="Korotkin H.B."/>
            <person name="Matheny P.B."/>
            <person name="Slot J.C."/>
        </authorList>
    </citation>
    <scope>NUCLEOTIDE SEQUENCE [LARGE SCALE GENOMIC DNA]</scope>
    <source>
        <strain evidence="1 2">SRW20</strain>
    </source>
</reference>
<dbReference type="InParanoid" id="A0A409YU53"/>
<dbReference type="OrthoDB" id="10363021at2759"/>
<gene>
    <name evidence="1" type="ORF">CVT26_000729</name>
</gene>
<comment type="caution">
    <text evidence="1">The sequence shown here is derived from an EMBL/GenBank/DDBJ whole genome shotgun (WGS) entry which is preliminary data.</text>
</comment>
<organism evidence="1 2">
    <name type="scientific">Gymnopilus dilepis</name>
    <dbReference type="NCBI Taxonomy" id="231916"/>
    <lineage>
        <taxon>Eukaryota</taxon>
        <taxon>Fungi</taxon>
        <taxon>Dikarya</taxon>
        <taxon>Basidiomycota</taxon>
        <taxon>Agaricomycotina</taxon>
        <taxon>Agaricomycetes</taxon>
        <taxon>Agaricomycetidae</taxon>
        <taxon>Agaricales</taxon>
        <taxon>Agaricineae</taxon>
        <taxon>Hymenogastraceae</taxon>
        <taxon>Gymnopilus</taxon>
    </lineage>
</organism>
<dbReference type="EMBL" id="NHYE01000286">
    <property type="protein sequence ID" value="PPR06551.1"/>
    <property type="molecule type" value="Genomic_DNA"/>
</dbReference>
<evidence type="ECO:0000313" key="2">
    <source>
        <dbReference type="Proteomes" id="UP000284706"/>
    </source>
</evidence>
<evidence type="ECO:0000313" key="1">
    <source>
        <dbReference type="EMBL" id="PPR06551.1"/>
    </source>
</evidence>
<keyword evidence="2" id="KW-1185">Reference proteome</keyword>
<proteinExistence type="predicted"/>
<accession>A0A409YU53</accession>
<sequence>MFGMADAGVPIQQLLENTVNSINAWTTKAINQALNLHELQDNFLEITTRITEFQETIAEFNAPTDPNLTMAQILQHFQNGQAKLNSMFQTGTADGLSNALGSDLDIALGKLTLPDLAESGLPTYMDGATFSIMISALNIALARRIYMCQVQLDTKTTDDEKQKLLEWPIPDPTIIMTHLNKSNDYIQHAGSVLINIMQKWYTSPTFSDSPKVDIHSISGFPFPLSPDGDRVTVQFGDPLQGSPWFSIYKGTDFSAQFLDDFVRDQIAANYASIATGLRSLQAQQLAWYNYLVSQLMATGNTATAPPILPLPKSQPQKPFPAFPNFVKTYDWMEYPLPFGGGGLDQNPATLGTGTATMGVVLYASLGTNGVLGLDASGSKPIVGPGGVVWSLLFLPGSSISGVFVMLHRQTNKVLKWFSADPNHPDPQNPTGLEVVPYDPVATFSDPTCQFQRIGVSPRWLQSLLPLKTGMTFTNFAGMFITTAGYRYDPGDTKVSDNVTVLAGDPSTGSVNFKPQSVATSGIGASSTFYPWIIDSGSRSPAGQTAIGL</sequence>
<dbReference type="Proteomes" id="UP000284706">
    <property type="component" value="Unassembled WGS sequence"/>
</dbReference>
<protein>
    <submittedName>
        <fullName evidence="1">Uncharacterized protein</fullName>
    </submittedName>
</protein>
<name>A0A409YU53_9AGAR</name>